<evidence type="ECO:0000313" key="2">
    <source>
        <dbReference type="EMBL" id="MBB3152999.1"/>
    </source>
</evidence>
<evidence type="ECO:0000256" key="1">
    <source>
        <dbReference type="SAM" id="Phobius"/>
    </source>
</evidence>
<feature type="transmembrane region" description="Helical" evidence="1">
    <location>
        <begin position="6"/>
        <end position="27"/>
    </location>
</feature>
<feature type="transmembrane region" description="Helical" evidence="1">
    <location>
        <begin position="39"/>
        <end position="59"/>
    </location>
</feature>
<sequence length="249" mass="28625">MRFEMFSAAHAAGLVLFGVITLLVVIFRNELREPRRNQATRWTLAALLLCSEISLQLSYILDNRWAIHSLPFQLCSLMLFVGTVVLLTKRKGLYDALFFLGSMGALQALLTPNLDETFPHFRYFQFFIAHISIMGAALFIVAVERYRPTFRSVLRAMLWLHVMAIPAAVTNEWTGTTNFMFLARKPVTASILDWLAPWPWYLLQLELIAFCLFTSLYGLVKGVDLWAEKSRSGTKKRMNGELRHERDDE</sequence>
<keyword evidence="1" id="KW-1133">Transmembrane helix</keyword>
<reference evidence="2 3" key="1">
    <citation type="submission" date="2020-08" db="EMBL/GenBank/DDBJ databases">
        <title>Genomic Encyclopedia of Type Strains, Phase III (KMG-III): the genomes of soil and plant-associated and newly described type strains.</title>
        <authorList>
            <person name="Whitman W."/>
        </authorList>
    </citation>
    <scope>NUCLEOTIDE SEQUENCE [LARGE SCALE GENOMIC DNA]</scope>
    <source>
        <strain evidence="2 3">CECT 8234</strain>
    </source>
</reference>
<keyword evidence="1" id="KW-0472">Membrane</keyword>
<keyword evidence="3" id="KW-1185">Reference proteome</keyword>
<comment type="caution">
    <text evidence="2">The sequence shown here is derived from an EMBL/GenBank/DDBJ whole genome shotgun (WGS) entry which is preliminary data.</text>
</comment>
<dbReference type="Proteomes" id="UP000518605">
    <property type="component" value="Unassembled WGS sequence"/>
</dbReference>
<accession>A0A7W5C961</accession>
<feature type="transmembrane region" description="Helical" evidence="1">
    <location>
        <begin position="200"/>
        <end position="220"/>
    </location>
</feature>
<dbReference type="Pfam" id="PF14808">
    <property type="entry name" value="TMEM164"/>
    <property type="match status" value="1"/>
</dbReference>
<proteinExistence type="predicted"/>
<feature type="transmembrane region" description="Helical" evidence="1">
    <location>
        <begin position="123"/>
        <end position="141"/>
    </location>
</feature>
<dbReference type="NCBIfam" id="TIGR02206">
    <property type="entry name" value="intg_mem_TP0381"/>
    <property type="match status" value="1"/>
</dbReference>
<organism evidence="2 3">
    <name type="scientific">Paenibacillus endophyticus</name>
    <dbReference type="NCBI Taxonomy" id="1294268"/>
    <lineage>
        <taxon>Bacteria</taxon>
        <taxon>Bacillati</taxon>
        <taxon>Bacillota</taxon>
        <taxon>Bacilli</taxon>
        <taxon>Bacillales</taxon>
        <taxon>Paenibacillaceae</taxon>
        <taxon>Paenibacillus</taxon>
    </lineage>
</organism>
<dbReference type="InterPro" id="IPR011737">
    <property type="entry name" value="CHP02206_TP0381"/>
</dbReference>
<dbReference type="EMBL" id="JACHXW010000008">
    <property type="protein sequence ID" value="MBB3152999.1"/>
    <property type="molecule type" value="Genomic_DNA"/>
</dbReference>
<evidence type="ECO:0000313" key="3">
    <source>
        <dbReference type="Proteomes" id="UP000518605"/>
    </source>
</evidence>
<protein>
    <submittedName>
        <fullName evidence="2">Putative integral membrane protein (TIGR02206 family)</fullName>
    </submittedName>
</protein>
<feature type="transmembrane region" description="Helical" evidence="1">
    <location>
        <begin position="65"/>
        <end position="86"/>
    </location>
</feature>
<keyword evidence="1" id="KW-0812">Transmembrane</keyword>
<dbReference type="RefSeq" id="WP_183563754.1">
    <property type="nucleotide sequence ID" value="NZ_CBCSLB010000028.1"/>
</dbReference>
<gene>
    <name evidence="2" type="ORF">FHS16_003058</name>
</gene>
<name>A0A7W5C961_9BACL</name>
<dbReference type="AlphaFoldDB" id="A0A7W5C961"/>
<feature type="transmembrane region" description="Helical" evidence="1">
    <location>
        <begin position="93"/>
        <end position="111"/>
    </location>
</feature>
<feature type="transmembrane region" description="Helical" evidence="1">
    <location>
        <begin position="153"/>
        <end position="170"/>
    </location>
</feature>